<dbReference type="FunFam" id="3.30.56.10:FF:000005">
    <property type="entry name" value="Phenylalanine--tRNA ligase beta subunit"/>
    <property type="match status" value="1"/>
</dbReference>
<evidence type="ECO:0000259" key="16">
    <source>
        <dbReference type="PROSITE" id="PS51483"/>
    </source>
</evidence>
<dbReference type="GO" id="GO:0009328">
    <property type="term" value="C:phenylalanine-tRNA ligase complex"/>
    <property type="evidence" value="ECO:0007669"/>
    <property type="project" value="TreeGrafter"/>
</dbReference>
<organism evidence="17 18">
    <name type="scientific">Thecamonas trahens ATCC 50062</name>
    <dbReference type="NCBI Taxonomy" id="461836"/>
    <lineage>
        <taxon>Eukaryota</taxon>
        <taxon>Apusozoa</taxon>
        <taxon>Apusomonadida</taxon>
        <taxon>Apusomonadidae</taxon>
        <taxon>Thecamonas</taxon>
    </lineage>
</organism>
<dbReference type="Gene3D" id="3.50.40.10">
    <property type="entry name" value="Phenylalanyl-trna Synthetase, Chain B, domain 3"/>
    <property type="match status" value="1"/>
</dbReference>
<dbReference type="FunFam" id="3.50.40.10:FF:000002">
    <property type="entry name" value="phenylalanine--tRNA ligase beta subunit"/>
    <property type="match status" value="1"/>
</dbReference>
<evidence type="ECO:0000256" key="3">
    <source>
        <dbReference type="ARBA" id="ARBA00007438"/>
    </source>
</evidence>
<dbReference type="Proteomes" id="UP000054408">
    <property type="component" value="Unassembled WGS sequence"/>
</dbReference>
<dbReference type="InterPro" id="IPR020825">
    <property type="entry name" value="Phe-tRNA_synthase-like_B3/B4"/>
</dbReference>
<dbReference type="SUPFAM" id="SSF56037">
    <property type="entry name" value="PheT/TilS domain"/>
    <property type="match status" value="1"/>
</dbReference>
<dbReference type="SUPFAM" id="SSF55681">
    <property type="entry name" value="Class II aaRS and biotin synthetases"/>
    <property type="match status" value="1"/>
</dbReference>
<dbReference type="GO" id="GO:0003723">
    <property type="term" value="F:RNA binding"/>
    <property type="evidence" value="ECO:0007669"/>
    <property type="project" value="InterPro"/>
</dbReference>
<evidence type="ECO:0000256" key="12">
    <source>
        <dbReference type="ARBA" id="ARBA00022917"/>
    </source>
</evidence>
<reference evidence="17 18" key="1">
    <citation type="submission" date="2010-05" db="EMBL/GenBank/DDBJ databases">
        <title>The Genome Sequence of Thecamonas trahens ATCC 50062.</title>
        <authorList>
            <consortium name="The Broad Institute Genome Sequencing Platform"/>
            <person name="Russ C."/>
            <person name="Cuomo C."/>
            <person name="Shea T."/>
            <person name="Young S.K."/>
            <person name="Zeng Q."/>
            <person name="Koehrsen M."/>
            <person name="Haas B."/>
            <person name="Borodovsky M."/>
            <person name="Guigo R."/>
            <person name="Alvarado L."/>
            <person name="Berlin A."/>
            <person name="Bochicchio J."/>
            <person name="Borenstein D."/>
            <person name="Chapman S."/>
            <person name="Chen Z."/>
            <person name="Freedman E."/>
            <person name="Gellesch M."/>
            <person name="Goldberg J."/>
            <person name="Griggs A."/>
            <person name="Gujja S."/>
            <person name="Heilman E."/>
            <person name="Heiman D."/>
            <person name="Hepburn T."/>
            <person name="Howarth C."/>
            <person name="Jen D."/>
            <person name="Larson L."/>
            <person name="Mehta T."/>
            <person name="Park D."/>
            <person name="Pearson M."/>
            <person name="Roberts A."/>
            <person name="Saif S."/>
            <person name="Shenoy N."/>
            <person name="Sisk P."/>
            <person name="Stolte C."/>
            <person name="Sykes S."/>
            <person name="Thomson T."/>
            <person name="Walk T."/>
            <person name="White J."/>
            <person name="Yandava C."/>
            <person name="Burger G."/>
            <person name="Gray M.W."/>
            <person name="Holland P.W.H."/>
            <person name="King N."/>
            <person name="Lang F.B.F."/>
            <person name="Roger A.J."/>
            <person name="Ruiz-Trillo I."/>
            <person name="Lander E."/>
            <person name="Nusbaum C."/>
        </authorList>
    </citation>
    <scope>NUCLEOTIDE SEQUENCE [LARGE SCALE GENOMIC DNA]</scope>
    <source>
        <strain evidence="17 18">ATCC 50062</strain>
    </source>
</reference>
<accession>A0A0L0DJN4</accession>
<dbReference type="AlphaFoldDB" id="A0A0L0DJN4"/>
<dbReference type="Pfam" id="PF03484">
    <property type="entry name" value="B5"/>
    <property type="match status" value="1"/>
</dbReference>
<dbReference type="SMART" id="SM00873">
    <property type="entry name" value="B3_4"/>
    <property type="match status" value="1"/>
</dbReference>
<dbReference type="eggNOG" id="KOG2472">
    <property type="taxonomic scope" value="Eukaryota"/>
</dbReference>
<keyword evidence="13 17" id="KW-0030">Aminoacyl-tRNA synthetase</keyword>
<dbReference type="EMBL" id="GL349436">
    <property type="protein sequence ID" value="KNC52321.1"/>
    <property type="molecule type" value="Genomic_DNA"/>
</dbReference>
<dbReference type="Gene3D" id="3.30.56.10">
    <property type="match status" value="2"/>
</dbReference>
<evidence type="ECO:0000256" key="15">
    <source>
        <dbReference type="ARBA" id="ARBA00049255"/>
    </source>
</evidence>
<evidence type="ECO:0000256" key="14">
    <source>
        <dbReference type="ARBA" id="ARBA00033189"/>
    </source>
</evidence>
<keyword evidence="10" id="KW-0067">ATP-binding</keyword>
<dbReference type="GO" id="GO:0006432">
    <property type="term" value="P:phenylalanyl-tRNA aminoacylation"/>
    <property type="evidence" value="ECO:0007669"/>
    <property type="project" value="InterPro"/>
</dbReference>
<dbReference type="OMA" id="FPGRCAN"/>
<dbReference type="NCBIfam" id="TIGR00471">
    <property type="entry name" value="pheT_arch"/>
    <property type="match status" value="1"/>
</dbReference>
<evidence type="ECO:0000256" key="8">
    <source>
        <dbReference type="ARBA" id="ARBA00022723"/>
    </source>
</evidence>
<gene>
    <name evidence="17" type="ORF">AMSG_01153</name>
</gene>
<comment type="similarity">
    <text evidence="3">Belongs to the phenylalanyl-tRNA synthetase beta subunit family. Type 2 subfamily.</text>
</comment>
<sequence length="621" mass="68022">MPVVSVGRDKLFALLGRTMTEEEFDHLCFEFGIELDDVTSEKEQQIKERGVAEEGASEEVIYRIDVPANRYDLLCAEGLVTALKVFKGEIEPPVFSVVVPEGEAMTKMYVEPETAQIRPYVVAAILRGVTFTEDSKASFIELQDKLHHNICRKRTLVAIGTHDLDTVQGPFRYRAIAPEDISFVPLNKTEETTGAGVMDLYADDAHLKGFLPIIRDSPVYPVIYDAQDRVLSLPPIINSNHSKIELSTRNVLIECTATDHTKAMIVLNTIVAMFSQYCDEPFTAEAVQVVYPEGDARNERALAHYPDMSARTASADVAYINRVIGINEDAQGIAALLNKMMLPTAVGEDGASVDVSVPPTRSDVLHACDIAEDAAIAYGYNNLQKTEPKTYTVGKQLPINKLTDLLRLEVAMFEFTEILTFSLCSHADAFENLRREDDGQTAVLIGNPKTSDYEMARPTLMGGMLKTLAANASQPLPRKLFEITDVVIKDPSTDVGARNDRRLAVAYSNHSAEFEIVHGVLDRVMEVIGVAWADEPAKASASDGPAEAAAVSAATASLSYKLEEADDAAFFPGFQASIHLNNEVIGSVGIVHPEVLANFGISYPVSYLEMSIEPFLVDHSK</sequence>
<keyword evidence="18" id="KW-1185">Reference proteome</keyword>
<dbReference type="GO" id="GO:0000287">
    <property type="term" value="F:magnesium ion binding"/>
    <property type="evidence" value="ECO:0007669"/>
    <property type="project" value="InterPro"/>
</dbReference>
<evidence type="ECO:0000256" key="7">
    <source>
        <dbReference type="ARBA" id="ARBA00022598"/>
    </source>
</evidence>
<evidence type="ECO:0000313" key="17">
    <source>
        <dbReference type="EMBL" id="KNC52321.1"/>
    </source>
</evidence>
<dbReference type="InterPro" id="IPR005146">
    <property type="entry name" value="B3/B4_tRNA-bd"/>
</dbReference>
<keyword evidence="11" id="KW-0460">Magnesium</keyword>
<feature type="domain" description="B5" evidence="16">
    <location>
        <begin position="308"/>
        <end position="385"/>
    </location>
</feature>
<dbReference type="InterPro" id="IPR040659">
    <property type="entry name" value="PhetRS_B1"/>
</dbReference>
<keyword evidence="6" id="KW-0963">Cytoplasm</keyword>
<dbReference type="Pfam" id="PF17759">
    <property type="entry name" value="tRNA_synthFbeta"/>
    <property type="match status" value="1"/>
</dbReference>
<dbReference type="CDD" id="cd00769">
    <property type="entry name" value="PheRS_beta_core"/>
    <property type="match status" value="1"/>
</dbReference>
<keyword evidence="9" id="KW-0547">Nucleotide-binding</keyword>
<evidence type="ECO:0000256" key="9">
    <source>
        <dbReference type="ARBA" id="ARBA00022741"/>
    </source>
</evidence>
<dbReference type="PANTHER" id="PTHR10947">
    <property type="entry name" value="PHENYLALANYL-TRNA SYNTHETASE BETA CHAIN AND LEUCINE-RICH REPEAT-CONTAINING PROTEIN 47"/>
    <property type="match status" value="1"/>
</dbReference>
<dbReference type="OrthoDB" id="1698572at2759"/>
<evidence type="ECO:0000256" key="2">
    <source>
        <dbReference type="ARBA" id="ARBA00004496"/>
    </source>
</evidence>
<dbReference type="GeneID" id="25560914"/>
<dbReference type="GO" id="GO:0005524">
    <property type="term" value="F:ATP binding"/>
    <property type="evidence" value="ECO:0007669"/>
    <property type="project" value="UniProtKB-KW"/>
</dbReference>
<dbReference type="EC" id="6.1.1.20" evidence="5"/>
<dbReference type="PROSITE" id="PS51483">
    <property type="entry name" value="B5"/>
    <property type="match status" value="1"/>
</dbReference>
<keyword evidence="12" id="KW-0648">Protein biosynthesis</keyword>
<protein>
    <recommendedName>
        <fullName evidence="5">phenylalanine--tRNA ligase</fullName>
        <ecNumber evidence="5">6.1.1.20</ecNumber>
    </recommendedName>
    <alternativeName>
        <fullName evidence="14">Phenylalanyl-tRNA synthetase beta subunit</fullName>
    </alternativeName>
</protein>
<evidence type="ECO:0000256" key="13">
    <source>
        <dbReference type="ARBA" id="ARBA00023146"/>
    </source>
</evidence>
<dbReference type="InterPro" id="IPR009061">
    <property type="entry name" value="DNA-bd_dom_put_sf"/>
</dbReference>
<keyword evidence="7" id="KW-0436">Ligase</keyword>
<comment type="cofactor">
    <cofactor evidence="1">
        <name>Mg(2+)</name>
        <dbReference type="ChEBI" id="CHEBI:18420"/>
    </cofactor>
</comment>
<name>A0A0L0DJN4_THETB</name>
<comment type="catalytic activity">
    <reaction evidence="15">
        <text>tRNA(Phe) + L-phenylalanine + ATP = L-phenylalanyl-tRNA(Phe) + AMP + diphosphate + H(+)</text>
        <dbReference type="Rhea" id="RHEA:19413"/>
        <dbReference type="Rhea" id="RHEA-COMP:9668"/>
        <dbReference type="Rhea" id="RHEA-COMP:9699"/>
        <dbReference type="ChEBI" id="CHEBI:15378"/>
        <dbReference type="ChEBI" id="CHEBI:30616"/>
        <dbReference type="ChEBI" id="CHEBI:33019"/>
        <dbReference type="ChEBI" id="CHEBI:58095"/>
        <dbReference type="ChEBI" id="CHEBI:78442"/>
        <dbReference type="ChEBI" id="CHEBI:78531"/>
        <dbReference type="ChEBI" id="CHEBI:456215"/>
        <dbReference type="EC" id="6.1.1.20"/>
    </reaction>
</comment>
<dbReference type="SMART" id="SM00874">
    <property type="entry name" value="B5"/>
    <property type="match status" value="1"/>
</dbReference>
<dbReference type="InterPro" id="IPR004531">
    <property type="entry name" value="Phe-tRNA-synth_IIc_bsu_arc_euk"/>
</dbReference>
<dbReference type="InterPro" id="IPR005147">
    <property type="entry name" value="tRNA_synthase_B5-dom"/>
</dbReference>
<evidence type="ECO:0000313" key="18">
    <source>
        <dbReference type="Proteomes" id="UP000054408"/>
    </source>
</evidence>
<keyword evidence="8" id="KW-0479">Metal-binding</keyword>
<dbReference type="Gene3D" id="3.30.930.10">
    <property type="entry name" value="Bira Bifunctional Protein, Domain 2"/>
    <property type="match status" value="1"/>
</dbReference>
<dbReference type="GO" id="GO:0004826">
    <property type="term" value="F:phenylalanine-tRNA ligase activity"/>
    <property type="evidence" value="ECO:0007669"/>
    <property type="project" value="UniProtKB-EC"/>
</dbReference>
<comment type="subcellular location">
    <subcellularLocation>
        <location evidence="2">Cytoplasm</location>
    </subcellularLocation>
</comment>
<dbReference type="PANTHER" id="PTHR10947:SF0">
    <property type="entry name" value="PHENYLALANINE--TRNA LIGASE BETA SUBUNIT"/>
    <property type="match status" value="1"/>
</dbReference>
<dbReference type="STRING" id="461836.A0A0L0DJN4"/>
<dbReference type="InterPro" id="IPR041616">
    <property type="entry name" value="PheRS_beta_core"/>
</dbReference>
<proteinExistence type="inferred from homology"/>
<evidence type="ECO:0000256" key="4">
    <source>
        <dbReference type="ARBA" id="ARBA00011209"/>
    </source>
</evidence>
<dbReference type="SUPFAM" id="SSF46955">
    <property type="entry name" value="Putative DNA-binding domain"/>
    <property type="match status" value="2"/>
</dbReference>
<dbReference type="InterPro" id="IPR045060">
    <property type="entry name" value="Phe-tRNA-ligase_IIc_bsu"/>
</dbReference>
<comment type="subunit">
    <text evidence="4">Tetramer of two alpha and two beta subunits.</text>
</comment>
<evidence type="ECO:0000256" key="10">
    <source>
        <dbReference type="ARBA" id="ARBA00022840"/>
    </source>
</evidence>
<dbReference type="FunFam" id="3.30.930.10:FF:000059">
    <property type="entry name" value="phenylalanine--tRNA ligase beta subunit"/>
    <property type="match status" value="1"/>
</dbReference>
<dbReference type="Pfam" id="PF03483">
    <property type="entry name" value="B3_4"/>
    <property type="match status" value="1"/>
</dbReference>
<evidence type="ECO:0000256" key="11">
    <source>
        <dbReference type="ARBA" id="ARBA00022842"/>
    </source>
</evidence>
<dbReference type="InterPro" id="IPR045864">
    <property type="entry name" value="aa-tRNA-synth_II/BPL/LPL"/>
</dbReference>
<evidence type="ECO:0000256" key="6">
    <source>
        <dbReference type="ARBA" id="ARBA00022490"/>
    </source>
</evidence>
<dbReference type="Pfam" id="PF18262">
    <property type="entry name" value="PhetRS_B1"/>
    <property type="match status" value="1"/>
</dbReference>
<dbReference type="RefSeq" id="XP_013762317.1">
    <property type="nucleotide sequence ID" value="XM_013906863.1"/>
</dbReference>
<evidence type="ECO:0000256" key="5">
    <source>
        <dbReference type="ARBA" id="ARBA00012814"/>
    </source>
</evidence>
<evidence type="ECO:0000256" key="1">
    <source>
        <dbReference type="ARBA" id="ARBA00001946"/>
    </source>
</evidence>